<sequence length="168" mass="19384">MLYVSTIPPRFHPTSRGHETQTDPCKDKVLQELDEIFGDSDRPATFNDTLNMKYLERVILETLRMFPPVPMIGRLIKEEVKLPSGYILPAETTVVIAQLQIHKRPEIYPNPEEFNPDNFLPENMNNRHYYAYIPFSAGPRSCVGTSFPVVESLYPSGVENPRRRRTSF</sequence>
<name>A0A7R9GU67_TIMCR</name>
<dbReference type="GO" id="GO:0005506">
    <property type="term" value="F:iron ion binding"/>
    <property type="evidence" value="ECO:0007669"/>
    <property type="project" value="InterPro"/>
</dbReference>
<evidence type="ECO:0000256" key="3">
    <source>
        <dbReference type="ARBA" id="ARBA00004174"/>
    </source>
</evidence>
<protein>
    <recommendedName>
        <fullName evidence="14">Cytochrome P450</fullName>
    </recommendedName>
</protein>
<evidence type="ECO:0000256" key="1">
    <source>
        <dbReference type="ARBA" id="ARBA00001971"/>
    </source>
</evidence>
<keyword evidence="9 11" id="KW-0408">Iron</keyword>
<dbReference type="GO" id="GO:0005789">
    <property type="term" value="C:endoplasmic reticulum membrane"/>
    <property type="evidence" value="ECO:0007669"/>
    <property type="project" value="UniProtKB-SubCell"/>
</dbReference>
<proteinExistence type="inferred from homology"/>
<evidence type="ECO:0008006" key="14">
    <source>
        <dbReference type="Google" id="ProtNLM"/>
    </source>
</evidence>
<evidence type="ECO:0000256" key="4">
    <source>
        <dbReference type="ARBA" id="ARBA00004406"/>
    </source>
</evidence>
<comment type="cofactor">
    <cofactor evidence="1 11">
        <name>heme</name>
        <dbReference type="ChEBI" id="CHEBI:30413"/>
    </cofactor>
</comment>
<keyword evidence="8 12" id="KW-0560">Oxidoreductase</keyword>
<dbReference type="AlphaFoldDB" id="A0A7R9GU67"/>
<feature type="binding site" description="axial binding residue" evidence="11">
    <location>
        <position position="142"/>
    </location>
    <ligand>
        <name>heme</name>
        <dbReference type="ChEBI" id="CHEBI:30413"/>
    </ligand>
    <ligandPart>
        <name>Fe</name>
        <dbReference type="ChEBI" id="CHEBI:18248"/>
    </ligandPart>
</feature>
<dbReference type="GO" id="GO:0020037">
    <property type="term" value="F:heme binding"/>
    <property type="evidence" value="ECO:0007669"/>
    <property type="project" value="InterPro"/>
</dbReference>
<dbReference type="InterPro" id="IPR017972">
    <property type="entry name" value="Cyt_P450_CS"/>
</dbReference>
<evidence type="ECO:0000256" key="5">
    <source>
        <dbReference type="ARBA" id="ARBA00010617"/>
    </source>
</evidence>
<evidence type="ECO:0000256" key="2">
    <source>
        <dbReference type="ARBA" id="ARBA00003690"/>
    </source>
</evidence>
<evidence type="ECO:0000313" key="13">
    <source>
        <dbReference type="EMBL" id="CAD7397605.1"/>
    </source>
</evidence>
<dbReference type="PROSITE" id="PS00086">
    <property type="entry name" value="CYTOCHROME_P450"/>
    <property type="match status" value="1"/>
</dbReference>
<dbReference type="SUPFAM" id="SSF48264">
    <property type="entry name" value="Cytochrome P450"/>
    <property type="match status" value="1"/>
</dbReference>
<evidence type="ECO:0000256" key="7">
    <source>
        <dbReference type="ARBA" id="ARBA00022723"/>
    </source>
</evidence>
<evidence type="ECO:0000256" key="8">
    <source>
        <dbReference type="ARBA" id="ARBA00023002"/>
    </source>
</evidence>
<dbReference type="PANTHER" id="PTHR24291:SF106">
    <property type="entry name" value="CYTOCHROME P450 4G1-RELATED"/>
    <property type="match status" value="1"/>
</dbReference>
<evidence type="ECO:0000256" key="11">
    <source>
        <dbReference type="PIRSR" id="PIRSR602403-1"/>
    </source>
</evidence>
<dbReference type="InterPro" id="IPR002403">
    <property type="entry name" value="Cyt_P450_E_grp-IV"/>
</dbReference>
<comment type="function">
    <text evidence="2">May be involved in the metabolism of insect hormones and in the breakdown of synthetic insecticides.</text>
</comment>
<comment type="subcellular location">
    <subcellularLocation>
        <location evidence="4">Endoplasmic reticulum membrane</location>
        <topology evidence="4">Peripheral membrane protein</topology>
    </subcellularLocation>
    <subcellularLocation>
        <location evidence="3">Microsome membrane</location>
        <topology evidence="3">Peripheral membrane protein</topology>
    </subcellularLocation>
</comment>
<dbReference type="PRINTS" id="PR00465">
    <property type="entry name" value="EP450IV"/>
</dbReference>
<comment type="similarity">
    <text evidence="5 12">Belongs to the cytochrome P450 family.</text>
</comment>
<keyword evidence="10 12" id="KW-0503">Monooxygenase</keyword>
<dbReference type="PANTHER" id="PTHR24291">
    <property type="entry name" value="CYTOCHROME P450 FAMILY 4"/>
    <property type="match status" value="1"/>
</dbReference>
<evidence type="ECO:0000256" key="10">
    <source>
        <dbReference type="ARBA" id="ARBA00023033"/>
    </source>
</evidence>
<gene>
    <name evidence="13" type="ORF">TCEB3V08_LOCUS4161</name>
</gene>
<keyword evidence="7 11" id="KW-0479">Metal-binding</keyword>
<dbReference type="Pfam" id="PF00067">
    <property type="entry name" value="p450"/>
    <property type="match status" value="1"/>
</dbReference>
<dbReference type="GO" id="GO:0016705">
    <property type="term" value="F:oxidoreductase activity, acting on paired donors, with incorporation or reduction of molecular oxygen"/>
    <property type="evidence" value="ECO:0007669"/>
    <property type="project" value="InterPro"/>
</dbReference>
<dbReference type="Gene3D" id="1.10.630.10">
    <property type="entry name" value="Cytochrome P450"/>
    <property type="match status" value="1"/>
</dbReference>
<dbReference type="PRINTS" id="PR00385">
    <property type="entry name" value="P450"/>
</dbReference>
<organism evidence="13">
    <name type="scientific">Timema cristinae</name>
    <name type="common">Walking stick</name>
    <dbReference type="NCBI Taxonomy" id="61476"/>
    <lineage>
        <taxon>Eukaryota</taxon>
        <taxon>Metazoa</taxon>
        <taxon>Ecdysozoa</taxon>
        <taxon>Arthropoda</taxon>
        <taxon>Hexapoda</taxon>
        <taxon>Insecta</taxon>
        <taxon>Pterygota</taxon>
        <taxon>Neoptera</taxon>
        <taxon>Polyneoptera</taxon>
        <taxon>Phasmatodea</taxon>
        <taxon>Timematodea</taxon>
        <taxon>Timematoidea</taxon>
        <taxon>Timematidae</taxon>
        <taxon>Timema</taxon>
    </lineage>
</organism>
<evidence type="ECO:0000256" key="6">
    <source>
        <dbReference type="ARBA" id="ARBA00022617"/>
    </source>
</evidence>
<evidence type="ECO:0000256" key="9">
    <source>
        <dbReference type="ARBA" id="ARBA00023004"/>
    </source>
</evidence>
<keyword evidence="6 11" id="KW-0349">Heme</keyword>
<reference evidence="13" key="1">
    <citation type="submission" date="2020-11" db="EMBL/GenBank/DDBJ databases">
        <authorList>
            <person name="Tran Van P."/>
        </authorList>
    </citation>
    <scope>NUCLEOTIDE SEQUENCE</scope>
</reference>
<evidence type="ECO:0000256" key="12">
    <source>
        <dbReference type="RuleBase" id="RU000461"/>
    </source>
</evidence>
<dbReference type="InterPro" id="IPR001128">
    <property type="entry name" value="Cyt_P450"/>
</dbReference>
<dbReference type="GO" id="GO:0004497">
    <property type="term" value="F:monooxygenase activity"/>
    <property type="evidence" value="ECO:0007669"/>
    <property type="project" value="UniProtKB-KW"/>
</dbReference>
<dbReference type="InterPro" id="IPR036396">
    <property type="entry name" value="Cyt_P450_sf"/>
</dbReference>
<dbReference type="EMBL" id="OC317546">
    <property type="protein sequence ID" value="CAD7397605.1"/>
    <property type="molecule type" value="Genomic_DNA"/>
</dbReference>
<accession>A0A7R9GU67</accession>
<dbReference type="InterPro" id="IPR050196">
    <property type="entry name" value="Cytochrome_P450_Monoox"/>
</dbReference>